<evidence type="ECO:0000256" key="1">
    <source>
        <dbReference type="ARBA" id="ARBA00004308"/>
    </source>
</evidence>
<dbReference type="Pfam" id="PF00307">
    <property type="entry name" value="CH"/>
    <property type="match status" value="1"/>
</dbReference>
<dbReference type="PANTHER" id="PTHR14514:SF4">
    <property type="entry name" value="NESPRIN-2"/>
    <property type="match status" value="1"/>
</dbReference>
<comment type="subcellular location">
    <subcellularLocation>
        <location evidence="1">Endomembrane system</location>
    </subcellularLocation>
</comment>
<sequence>MGREFREIKLVNINIPDIIDGKPSIILGLIWTIILQYHIEELASCLSFDSRQSSMESLASLDTRSTLSSRSASSSPVPPKGSPLHSRFQVSAKKALLLWVREQCHRAGCSISIKDFKVSWRSGVVFLAILNALRPNLVDLSKARTRSNKQNLEEAFHIAETELRIPRLLDPDDVDIRDPDEKSIMTYVAQFLQYSRDVPAQEEEMQTQYLTPPKSPSPINLPVHCTPAISASPLQQVTPDRKAQELTCWLGQAYDELLEEWDSTEGESYSERYHVFQTFLVSFNEQRRPIMPLLTAMRRAPKLSEEQRALREAWDSLNEKLHEYKVELDMSLPPTLDTVARWLLRTEGTLTEEQGDPQDHGCAADEAREKQELLRICLEEMPQHLKIFQSFQNLDEFGNMMVPTDKIDELKRRFTSVRVTAKYHGIKLEYREHQHTVLDLLGQIRAKLCSWKRPYISPEAVRVLLQEWHEINKQELPSLLEAAICRLKQISEKYSSKSALAADYHHVGQQVKQLEENTAVVLEEVSSAKIMMGRVLSAWDSYNDCLSSLQAWLEQGSVTHSPGNTSVVTSESMSEWGSRHALLNEVGNFLMESTDPQTSRGLAEELRKLNKQWAEFVKRNTLEKATEPSADDLANTQDLQYLIREATLILKEPLEAMASPLRVYRKRLQFTIRKIKEVNLGALEPSPECPPDQLQKLRLAIPEVMQTLFEAEQVCAELQHSVSGLDTRLAELLLWEMEARELYKLLRATDRQQKVQGQDPRARVIISRGLQLEGQVVTEEQDLQVIVMTNQKSTPIQYLHASAMQKRVQTVVAQSQEAIGLLSSLGAKRDRSRSPSPSKVFIQAKAQPQYLRQSETRLPTHQSETNVISHQDEETFVPKIVLQQHREEKMSPPMPYTYAQAVMQTGTGVLEEGQTGQDANAQKHQKTQNKCQIPQQQPLQEELTRKCEQEKQQPSTYKLEQKLEEKKEPVLNPEQPQPCHDKPEEQDIHGNVCQFQIKQHTYTNVKEETLFKQKAKLHEETLNQQPAAKKKHLSSQELQSRKAQAMKNRPWLQKTELGGKKSSDSFQKQGSAPDPIQIRHIKSQVKRETTSSAQVVSQHTSTGRAHPKSQVKVTKQTQQCVKVQQQDQQKKQLQDYPKQPHRPVRQTEPDSGTKTKSQIQSFTKPHVINQSEPNVQVKLQSVAQVQVQSRSLVYSFADSQQPPTTMSQQILQQPQSHSQTKVLYGPQLPLHVQTGPPVRPISTIQTPLPGFIQFPVPSHIQLRSHPQYWAPVRPPSPKPPTTDRPETHGQQSLTQSHPHPAAPPQHVAYPQTLFRSITHPQQKTSLHTDALSIGQAQNILKPMAGPNQPQTQMYHETQVQPVIRYQDHSASDPTTLTQPPVIHQGLYSQCQLQTWPQVRASSQMSIQQLQSTSQSLQPRFPSQQWAEKQELQNQAIPQQKHPVSQLYPQHISQASHSQGYSTVQALPQWAQQATQISPCGYVLGVSCTQSQVSPQTNTQSWTQTLPQIRSQSHIQQSPQTGAFNVVQKEQDQIQQQTWFQPQPQPYQQPQCETYLPAQHHTHTQHHSHSQMQTQIPLQPQPPHPQLSTQNKLHTLQHQSQTETQTQLLLPSKIHAKTNQPQSNPLPQQVSLQPIHSQVMLDPVIEFKSASPPLPKPLAQADLDLPAAFDLLTQTTGQSSAKPKTEPVTDHIQLIATATTMLNVESTSKEKEQKQITLETVAQKQPEVHSLPVPGVVSVIQPLPEPRVQEKPVVLSPTKADVESTQQSIVVSETSSQPAAQSQFRTSVQSVTELKVQSLPPPKPQAQFPSQTQQLAQSAMLTKSQTSTLSRAQSSPQTSPKTQPVPLLTPHIQAESPDLFTETSSLAQAPSQVYTEAYVKAQALARNHFEEAKHCLQAHIMETVSVFKDKCLSAEQASVKE</sequence>
<feature type="region of interest" description="Disordered" evidence="5">
    <location>
        <begin position="964"/>
        <end position="986"/>
    </location>
</feature>
<feature type="region of interest" description="Disordered" evidence="5">
    <location>
        <begin position="1559"/>
        <end position="1604"/>
    </location>
</feature>
<feature type="region of interest" description="Disordered" evidence="5">
    <location>
        <begin position="1023"/>
        <end position="1159"/>
    </location>
</feature>
<keyword evidence="8" id="KW-1185">Reference proteome</keyword>
<dbReference type="Gene3D" id="1.10.418.10">
    <property type="entry name" value="Calponin-like domain"/>
    <property type="match status" value="2"/>
</dbReference>
<dbReference type="InterPro" id="IPR057057">
    <property type="entry name" value="Spectrin_SYNE1"/>
</dbReference>
<dbReference type="PANTHER" id="PTHR14514">
    <property type="entry name" value="PKA ANCHORING PROTEIN"/>
    <property type="match status" value="1"/>
</dbReference>
<gene>
    <name evidence="7" type="ORF">ATANTOWER_020012</name>
</gene>
<evidence type="ECO:0000256" key="4">
    <source>
        <dbReference type="ARBA" id="ARBA00023136"/>
    </source>
</evidence>
<feature type="compositionally biased region" description="Basic residues" evidence="5">
    <location>
        <begin position="1559"/>
        <end position="1568"/>
    </location>
</feature>
<feature type="compositionally biased region" description="Polar residues" evidence="5">
    <location>
        <begin position="1806"/>
        <end position="1841"/>
    </location>
</feature>
<reference evidence="7 8" key="1">
    <citation type="submission" date="2021-07" db="EMBL/GenBank/DDBJ databases">
        <authorList>
            <person name="Palmer J.M."/>
        </authorList>
    </citation>
    <scope>NUCLEOTIDE SEQUENCE [LARGE SCALE GENOMIC DNA]</scope>
    <source>
        <strain evidence="7 8">AT_MEX2019</strain>
        <tissue evidence="7">Muscle</tissue>
    </source>
</reference>
<feature type="compositionally biased region" description="Low complexity" evidence="5">
    <location>
        <begin position="1108"/>
        <end position="1127"/>
    </location>
</feature>
<dbReference type="PROSITE" id="PS50021">
    <property type="entry name" value="CH"/>
    <property type="match status" value="1"/>
</dbReference>
<evidence type="ECO:0000256" key="2">
    <source>
        <dbReference type="ARBA" id="ARBA00022553"/>
    </source>
</evidence>
<keyword evidence="2" id="KW-0597">Phosphoprotein</keyword>
<dbReference type="Proteomes" id="UP001345963">
    <property type="component" value="Unassembled WGS sequence"/>
</dbReference>
<organism evidence="7 8">
    <name type="scientific">Ataeniobius toweri</name>
    <dbReference type="NCBI Taxonomy" id="208326"/>
    <lineage>
        <taxon>Eukaryota</taxon>
        <taxon>Metazoa</taxon>
        <taxon>Chordata</taxon>
        <taxon>Craniata</taxon>
        <taxon>Vertebrata</taxon>
        <taxon>Euteleostomi</taxon>
        <taxon>Actinopterygii</taxon>
        <taxon>Neopterygii</taxon>
        <taxon>Teleostei</taxon>
        <taxon>Neoteleostei</taxon>
        <taxon>Acanthomorphata</taxon>
        <taxon>Ovalentaria</taxon>
        <taxon>Atherinomorphae</taxon>
        <taxon>Cyprinodontiformes</taxon>
        <taxon>Goodeidae</taxon>
        <taxon>Ataeniobius</taxon>
    </lineage>
</organism>
<feature type="compositionally biased region" description="Low complexity" evidence="5">
    <location>
        <begin position="1585"/>
        <end position="1604"/>
    </location>
</feature>
<dbReference type="InterPro" id="IPR001715">
    <property type="entry name" value="CH_dom"/>
</dbReference>
<keyword evidence="4" id="KW-0472">Membrane</keyword>
<accession>A0ABU7BE02</accession>
<proteinExistence type="predicted"/>
<feature type="region of interest" description="Disordered" evidence="5">
    <location>
        <begin position="1794"/>
        <end position="1847"/>
    </location>
</feature>
<feature type="region of interest" description="Disordered" evidence="5">
    <location>
        <begin position="1268"/>
        <end position="1306"/>
    </location>
</feature>
<evidence type="ECO:0000256" key="3">
    <source>
        <dbReference type="ARBA" id="ARBA00022737"/>
    </source>
</evidence>
<feature type="domain" description="Calponin-homology (CH)" evidence="6">
    <location>
        <begin position="90"/>
        <end position="196"/>
    </location>
</feature>
<dbReference type="EMBL" id="JAHUTI010049595">
    <property type="protein sequence ID" value="MED6247875.1"/>
    <property type="molecule type" value="Genomic_DNA"/>
</dbReference>
<feature type="compositionally biased region" description="Polar residues" evidence="5">
    <location>
        <begin position="1420"/>
        <end position="1437"/>
    </location>
</feature>
<name>A0ABU7BE02_9TELE</name>
<dbReference type="SUPFAM" id="SSF47576">
    <property type="entry name" value="Calponin-homology domain, CH-domain"/>
    <property type="match status" value="1"/>
</dbReference>
<feature type="compositionally biased region" description="Low complexity" evidence="5">
    <location>
        <begin position="1295"/>
        <end position="1306"/>
    </location>
</feature>
<evidence type="ECO:0000313" key="8">
    <source>
        <dbReference type="Proteomes" id="UP001345963"/>
    </source>
</evidence>
<feature type="compositionally biased region" description="Polar residues" evidence="5">
    <location>
        <begin position="1090"/>
        <end position="1103"/>
    </location>
</feature>
<evidence type="ECO:0000313" key="7">
    <source>
        <dbReference type="EMBL" id="MED6247875.1"/>
    </source>
</evidence>
<comment type="caution">
    <text evidence="7">The sequence shown here is derived from an EMBL/GenBank/DDBJ whole genome shotgun (WGS) entry which is preliminary data.</text>
</comment>
<dbReference type="InterPro" id="IPR036872">
    <property type="entry name" value="CH_dom_sf"/>
</dbReference>
<evidence type="ECO:0000259" key="6">
    <source>
        <dbReference type="PROSITE" id="PS50021"/>
    </source>
</evidence>
<feature type="non-terminal residue" evidence="7">
    <location>
        <position position="1920"/>
    </location>
</feature>
<keyword evidence="3" id="KW-0677">Repeat</keyword>
<protein>
    <recommendedName>
        <fullName evidence="6">Calponin-homology (CH) domain-containing protein</fullName>
    </recommendedName>
</protein>
<dbReference type="Pfam" id="PF25034">
    <property type="entry name" value="Spectrin_SYNE1"/>
    <property type="match status" value="1"/>
</dbReference>
<dbReference type="SMART" id="SM00033">
    <property type="entry name" value="CH"/>
    <property type="match status" value="1"/>
</dbReference>
<feature type="region of interest" description="Disordered" evidence="5">
    <location>
        <begin position="1409"/>
        <end position="1439"/>
    </location>
</feature>
<feature type="region of interest" description="Disordered" evidence="5">
    <location>
        <begin position="913"/>
        <end position="936"/>
    </location>
</feature>
<evidence type="ECO:0000256" key="5">
    <source>
        <dbReference type="SAM" id="MobiDB-lite"/>
    </source>
</evidence>